<dbReference type="STRING" id="471856.Jden_1335"/>
<evidence type="ECO:0000256" key="3">
    <source>
        <dbReference type="ARBA" id="ARBA00012154"/>
    </source>
</evidence>
<comment type="subunit">
    <text evidence="11">Monomer.</text>
</comment>
<protein>
    <recommendedName>
        <fullName evidence="3 11">Shikimate kinase</fullName>
        <shortName evidence="11">SK</shortName>
        <ecNumber evidence="3 11">2.7.1.71</ecNumber>
    </recommendedName>
</protein>
<comment type="subcellular location">
    <subcellularLocation>
        <location evidence="11">Cytoplasm</location>
    </subcellularLocation>
</comment>
<sequence length="181" mass="19245">MQMASHTAPRVVLTGPPGAGKSTIARLLGEALELPVRDTDTDVESVAGKSITDIFVDDGEQHFRELEAQAVATALREHTGVLALGGGAIMDPQTQELLMEYTVSGGTVVFLDVSLAAAAPRIGFNQARPLLLGNPRAQWKKLMDTRRPLYERVANAHVVTDHRTPGEVAGDIVSLVKASGL</sequence>
<keyword evidence="8 11" id="KW-0067">ATP-binding</keyword>
<evidence type="ECO:0000313" key="12">
    <source>
        <dbReference type="EMBL" id="ACV08991.1"/>
    </source>
</evidence>
<evidence type="ECO:0000256" key="11">
    <source>
        <dbReference type="HAMAP-Rule" id="MF_00109"/>
    </source>
</evidence>
<feature type="binding site" evidence="11">
    <location>
        <position position="163"/>
    </location>
    <ligand>
        <name>ATP</name>
        <dbReference type="ChEBI" id="CHEBI:30616"/>
    </ligand>
</feature>
<feature type="binding site" evidence="11">
    <location>
        <position position="22"/>
    </location>
    <ligand>
        <name>Mg(2+)</name>
        <dbReference type="ChEBI" id="CHEBI:18420"/>
    </ligand>
</feature>
<evidence type="ECO:0000256" key="5">
    <source>
        <dbReference type="ARBA" id="ARBA00022679"/>
    </source>
</evidence>
<evidence type="ECO:0000256" key="4">
    <source>
        <dbReference type="ARBA" id="ARBA00022605"/>
    </source>
</evidence>
<dbReference type="KEGG" id="jde:Jden_1335"/>
<comment type="function">
    <text evidence="11">Catalyzes the specific phosphorylation of the 3-hydroxyl group of shikimic acid using ATP as a cosubstrate.</text>
</comment>
<keyword evidence="6 11" id="KW-0547">Nucleotide-binding</keyword>
<evidence type="ECO:0000313" key="13">
    <source>
        <dbReference type="Proteomes" id="UP000000628"/>
    </source>
</evidence>
<dbReference type="RefSeq" id="WP_015771619.1">
    <property type="nucleotide sequence ID" value="NC_013174.1"/>
</dbReference>
<keyword evidence="11" id="KW-0963">Cytoplasm</keyword>
<dbReference type="Gene3D" id="3.40.50.300">
    <property type="entry name" value="P-loop containing nucleotide triphosphate hydrolases"/>
    <property type="match status" value="1"/>
</dbReference>
<feature type="binding site" evidence="11">
    <location>
        <begin position="18"/>
        <end position="23"/>
    </location>
    <ligand>
        <name>ATP</name>
        <dbReference type="ChEBI" id="CHEBI:30616"/>
    </ligand>
</feature>
<dbReference type="InterPro" id="IPR023000">
    <property type="entry name" value="Shikimate_kinase_CS"/>
</dbReference>
<dbReference type="CDD" id="cd00464">
    <property type="entry name" value="SK"/>
    <property type="match status" value="1"/>
</dbReference>
<dbReference type="OrthoDB" id="9800332at2"/>
<dbReference type="HAMAP" id="MF_00109">
    <property type="entry name" value="Shikimate_kinase"/>
    <property type="match status" value="1"/>
</dbReference>
<evidence type="ECO:0000256" key="1">
    <source>
        <dbReference type="ARBA" id="ARBA00004842"/>
    </source>
</evidence>
<dbReference type="InterPro" id="IPR027417">
    <property type="entry name" value="P-loop_NTPase"/>
</dbReference>
<keyword evidence="7 11" id="KW-0418">Kinase</keyword>
<dbReference type="UniPathway" id="UPA00053">
    <property type="reaction ID" value="UER00088"/>
</dbReference>
<dbReference type="GO" id="GO:0008652">
    <property type="term" value="P:amino acid biosynthetic process"/>
    <property type="evidence" value="ECO:0007669"/>
    <property type="project" value="UniProtKB-KW"/>
</dbReference>
<comment type="pathway">
    <text evidence="1 11">Metabolic intermediate biosynthesis; chorismate biosynthesis; chorismate from D-erythrose 4-phosphate and phosphoenolpyruvate: step 5/7.</text>
</comment>
<comment type="catalytic activity">
    <reaction evidence="10 11">
        <text>shikimate + ATP = 3-phosphoshikimate + ADP + H(+)</text>
        <dbReference type="Rhea" id="RHEA:13121"/>
        <dbReference type="ChEBI" id="CHEBI:15378"/>
        <dbReference type="ChEBI" id="CHEBI:30616"/>
        <dbReference type="ChEBI" id="CHEBI:36208"/>
        <dbReference type="ChEBI" id="CHEBI:145989"/>
        <dbReference type="ChEBI" id="CHEBI:456216"/>
        <dbReference type="EC" id="2.7.1.71"/>
    </reaction>
</comment>
<name>C7R4D4_JONDD</name>
<evidence type="ECO:0000256" key="8">
    <source>
        <dbReference type="ARBA" id="ARBA00022840"/>
    </source>
</evidence>
<reference evidence="12 13" key="1">
    <citation type="journal article" date="2009" name="Stand. Genomic Sci.">
        <title>Complete genome sequence of Jonesia denitrificans type strain (Prevot 55134).</title>
        <authorList>
            <person name="Pukall R."/>
            <person name="Gehrich-Schroter G."/>
            <person name="Lapidus A."/>
            <person name="Nolan M."/>
            <person name="Glavina Del Rio T."/>
            <person name="Lucas S."/>
            <person name="Chen F."/>
            <person name="Tice H."/>
            <person name="Pitluck S."/>
            <person name="Cheng J.F."/>
            <person name="Copeland A."/>
            <person name="Saunders E."/>
            <person name="Brettin T."/>
            <person name="Detter J.C."/>
            <person name="Bruce D."/>
            <person name="Goodwin L."/>
            <person name="Pati A."/>
            <person name="Ivanova N."/>
            <person name="Mavromatis K."/>
            <person name="Ovchinnikova G."/>
            <person name="Chen A."/>
            <person name="Palaniappan K."/>
            <person name="Land M."/>
            <person name="Hauser L."/>
            <person name="Chang Y.J."/>
            <person name="Jeffries C.D."/>
            <person name="Chain P."/>
            <person name="Goker M."/>
            <person name="Bristow J."/>
            <person name="Eisen J.A."/>
            <person name="Markowitz V."/>
            <person name="Hugenholtz P."/>
            <person name="Kyrpides N.C."/>
            <person name="Klenk H.P."/>
            <person name="Han C."/>
        </authorList>
    </citation>
    <scope>NUCLEOTIDE SEQUENCE [LARGE SCALE GENOMIC DNA]</scope>
    <source>
        <strain evidence="13">ATCC 14870 / DSM 20603 / BCRC 15368 / CIP 55.134 / JCM 11481 / NBRC 15587 / NCTC 10816 / Prevot 55134</strain>
    </source>
</reference>
<keyword evidence="4 11" id="KW-0028">Amino-acid biosynthesis</keyword>
<organism evidence="12 13">
    <name type="scientific">Jonesia denitrificans (strain ATCC 14870 / DSM 20603 / BCRC 15368 / CIP 55.134 / JCM 11481 / NBRC 15587 / NCTC 10816 / Prevot 55134)</name>
    <name type="common">Listeria denitrificans</name>
    <dbReference type="NCBI Taxonomy" id="471856"/>
    <lineage>
        <taxon>Bacteria</taxon>
        <taxon>Bacillati</taxon>
        <taxon>Actinomycetota</taxon>
        <taxon>Actinomycetes</taxon>
        <taxon>Micrococcales</taxon>
        <taxon>Jonesiaceae</taxon>
        <taxon>Jonesia</taxon>
    </lineage>
</organism>
<evidence type="ECO:0000256" key="7">
    <source>
        <dbReference type="ARBA" id="ARBA00022777"/>
    </source>
</evidence>
<dbReference type="Proteomes" id="UP000000628">
    <property type="component" value="Chromosome"/>
</dbReference>
<dbReference type="GO" id="GO:0009423">
    <property type="term" value="P:chorismate biosynthetic process"/>
    <property type="evidence" value="ECO:0007669"/>
    <property type="project" value="UniProtKB-UniRule"/>
</dbReference>
<dbReference type="InterPro" id="IPR000623">
    <property type="entry name" value="Shikimate_kinase/TSH1"/>
</dbReference>
<accession>C7R4D4</accession>
<comment type="cofactor">
    <cofactor evidence="11">
        <name>Mg(2+)</name>
        <dbReference type="ChEBI" id="CHEBI:18420"/>
    </cofactor>
    <text evidence="11">Binds 1 Mg(2+) ion per subunit.</text>
</comment>
<dbReference type="SUPFAM" id="SSF52540">
    <property type="entry name" value="P-loop containing nucleoside triphosphate hydrolases"/>
    <property type="match status" value="1"/>
</dbReference>
<keyword evidence="13" id="KW-1185">Reference proteome</keyword>
<evidence type="ECO:0000256" key="2">
    <source>
        <dbReference type="ARBA" id="ARBA00006997"/>
    </source>
</evidence>
<dbReference type="GO" id="GO:0000287">
    <property type="term" value="F:magnesium ion binding"/>
    <property type="evidence" value="ECO:0007669"/>
    <property type="project" value="UniProtKB-UniRule"/>
</dbReference>
<feature type="binding site" evidence="11">
    <location>
        <position position="64"/>
    </location>
    <ligand>
        <name>substrate</name>
    </ligand>
</feature>
<feature type="binding site" evidence="11">
    <location>
        <position position="86"/>
    </location>
    <ligand>
        <name>substrate</name>
    </ligand>
</feature>
<dbReference type="GO" id="GO:0009073">
    <property type="term" value="P:aromatic amino acid family biosynthetic process"/>
    <property type="evidence" value="ECO:0007669"/>
    <property type="project" value="UniProtKB-KW"/>
</dbReference>
<dbReference type="AlphaFoldDB" id="C7R4D4"/>
<dbReference type="Pfam" id="PF01202">
    <property type="entry name" value="SKI"/>
    <property type="match status" value="1"/>
</dbReference>
<dbReference type="EMBL" id="CP001706">
    <property type="protein sequence ID" value="ACV08991.1"/>
    <property type="molecule type" value="Genomic_DNA"/>
</dbReference>
<keyword evidence="11" id="KW-0479">Metal-binding</keyword>
<evidence type="ECO:0000256" key="9">
    <source>
        <dbReference type="ARBA" id="ARBA00023141"/>
    </source>
</evidence>
<dbReference type="InterPro" id="IPR031322">
    <property type="entry name" value="Shikimate/glucono_kinase"/>
</dbReference>
<feature type="binding site" evidence="11">
    <location>
        <position position="128"/>
    </location>
    <ligand>
        <name>ATP</name>
        <dbReference type="ChEBI" id="CHEBI:30616"/>
    </ligand>
</feature>
<dbReference type="GO" id="GO:0004765">
    <property type="term" value="F:shikimate kinase activity"/>
    <property type="evidence" value="ECO:0007669"/>
    <property type="project" value="UniProtKB-UniRule"/>
</dbReference>
<keyword evidence="9 11" id="KW-0057">Aromatic amino acid biosynthesis</keyword>
<dbReference type="HOGENOM" id="CLU_057607_3_1_11"/>
<evidence type="ECO:0000256" key="10">
    <source>
        <dbReference type="ARBA" id="ARBA00048567"/>
    </source>
</evidence>
<dbReference type="GO" id="GO:0005829">
    <property type="term" value="C:cytosol"/>
    <property type="evidence" value="ECO:0007669"/>
    <property type="project" value="TreeGrafter"/>
</dbReference>
<gene>
    <name evidence="11" type="primary">aroK</name>
    <name evidence="12" type="ordered locus">Jden_1335</name>
</gene>
<keyword evidence="11" id="KW-0460">Magnesium</keyword>
<dbReference type="PANTHER" id="PTHR21087:SF16">
    <property type="entry name" value="SHIKIMATE KINASE 1, CHLOROPLASTIC"/>
    <property type="match status" value="1"/>
</dbReference>
<dbReference type="GO" id="GO:0005524">
    <property type="term" value="F:ATP binding"/>
    <property type="evidence" value="ECO:0007669"/>
    <property type="project" value="UniProtKB-UniRule"/>
</dbReference>
<feature type="binding site" evidence="11">
    <location>
        <position position="146"/>
    </location>
    <ligand>
        <name>substrate</name>
    </ligand>
</feature>
<dbReference type="PROSITE" id="PS01128">
    <property type="entry name" value="SHIKIMATE_KINASE"/>
    <property type="match status" value="1"/>
</dbReference>
<dbReference type="PANTHER" id="PTHR21087">
    <property type="entry name" value="SHIKIMATE KINASE"/>
    <property type="match status" value="1"/>
</dbReference>
<dbReference type="eggNOG" id="COG0703">
    <property type="taxonomic scope" value="Bacteria"/>
</dbReference>
<comment type="similarity">
    <text evidence="2 11">Belongs to the shikimate kinase family.</text>
</comment>
<keyword evidence="5 11" id="KW-0808">Transferase</keyword>
<dbReference type="PRINTS" id="PR01100">
    <property type="entry name" value="SHIKIMTKNASE"/>
</dbReference>
<evidence type="ECO:0000256" key="6">
    <source>
        <dbReference type="ARBA" id="ARBA00022741"/>
    </source>
</evidence>
<feature type="binding site" evidence="11">
    <location>
        <position position="40"/>
    </location>
    <ligand>
        <name>substrate</name>
    </ligand>
</feature>
<dbReference type="EC" id="2.7.1.71" evidence="3 11"/>
<proteinExistence type="inferred from homology"/>